<keyword evidence="4" id="KW-0804">Transcription</keyword>
<keyword evidence="2" id="KW-0805">Transcription regulation</keyword>
<reference evidence="7 8" key="1">
    <citation type="submission" date="2017-05" db="EMBL/GenBank/DDBJ databases">
        <authorList>
            <person name="Varghese N."/>
            <person name="Submissions S."/>
        </authorList>
    </citation>
    <scope>NUCLEOTIDE SEQUENCE [LARGE SCALE GENOMIC DNA]</scope>
    <source>
        <strain evidence="7 8">DSM 21194</strain>
    </source>
</reference>
<dbReference type="InterPro" id="IPR013249">
    <property type="entry name" value="RNA_pol_sigma70_r4_t2"/>
</dbReference>
<dbReference type="SUPFAM" id="SSF88659">
    <property type="entry name" value="Sigma3 and sigma4 domains of RNA polymerase sigma factors"/>
    <property type="match status" value="1"/>
</dbReference>
<sequence length="200" mass="23954">MFLYNGNNMDNTGERREEVCLWEAMRGGEREALETLFRRYYSPLYDYGINLVANANNVKDAIQELFLKLWRDRASLSTPRSIKAYLLVSIRRILMDGKKRKRKRYQRNRKYIEDAFSRVFTKEDLIVRREIEEGKRERLVQAINQLSNRQKETLFLRYYHGLTNREIAKIMNINYQSVKNNLYRALKNVRGIMESIPNSV</sequence>
<evidence type="ECO:0000259" key="5">
    <source>
        <dbReference type="Pfam" id="PF04542"/>
    </source>
</evidence>
<comment type="similarity">
    <text evidence="1">Belongs to the sigma-70 factor family. ECF subfamily.</text>
</comment>
<dbReference type="InterPro" id="IPR007627">
    <property type="entry name" value="RNA_pol_sigma70_r2"/>
</dbReference>
<evidence type="ECO:0000256" key="4">
    <source>
        <dbReference type="ARBA" id="ARBA00023163"/>
    </source>
</evidence>
<accession>A0A521DNW2</accession>
<proteinExistence type="inferred from homology"/>
<dbReference type="NCBIfam" id="TIGR02937">
    <property type="entry name" value="sigma70-ECF"/>
    <property type="match status" value="1"/>
</dbReference>
<dbReference type="Gene3D" id="1.10.10.10">
    <property type="entry name" value="Winged helix-like DNA-binding domain superfamily/Winged helix DNA-binding domain"/>
    <property type="match status" value="1"/>
</dbReference>
<dbReference type="Gene3D" id="1.10.1740.10">
    <property type="match status" value="1"/>
</dbReference>
<dbReference type="GO" id="GO:0016987">
    <property type="term" value="F:sigma factor activity"/>
    <property type="evidence" value="ECO:0007669"/>
    <property type="project" value="UniProtKB-KW"/>
</dbReference>
<dbReference type="OrthoDB" id="9150024at2"/>
<dbReference type="PANTHER" id="PTHR43133:SF46">
    <property type="entry name" value="RNA POLYMERASE SIGMA-70 FACTOR ECF SUBFAMILY"/>
    <property type="match status" value="1"/>
</dbReference>
<dbReference type="EMBL" id="FXTH01000011">
    <property type="protein sequence ID" value="SMO73427.1"/>
    <property type="molecule type" value="Genomic_DNA"/>
</dbReference>
<dbReference type="InterPro" id="IPR014284">
    <property type="entry name" value="RNA_pol_sigma-70_dom"/>
</dbReference>
<feature type="domain" description="RNA polymerase sigma factor 70 region 4 type 2" evidence="6">
    <location>
        <begin position="136"/>
        <end position="188"/>
    </location>
</feature>
<dbReference type="SUPFAM" id="SSF88946">
    <property type="entry name" value="Sigma2 domain of RNA polymerase sigma factors"/>
    <property type="match status" value="1"/>
</dbReference>
<keyword evidence="3" id="KW-0731">Sigma factor</keyword>
<gene>
    <name evidence="7" type="ORF">SAMN06265218_11176</name>
</gene>
<evidence type="ECO:0000313" key="8">
    <source>
        <dbReference type="Proteomes" id="UP000317593"/>
    </source>
</evidence>
<evidence type="ECO:0000313" key="7">
    <source>
        <dbReference type="EMBL" id="SMO73427.1"/>
    </source>
</evidence>
<keyword evidence="8" id="KW-1185">Reference proteome</keyword>
<dbReference type="GO" id="GO:0006352">
    <property type="term" value="P:DNA-templated transcription initiation"/>
    <property type="evidence" value="ECO:0007669"/>
    <property type="project" value="InterPro"/>
</dbReference>
<dbReference type="GO" id="GO:0003677">
    <property type="term" value="F:DNA binding"/>
    <property type="evidence" value="ECO:0007669"/>
    <property type="project" value="InterPro"/>
</dbReference>
<evidence type="ECO:0000256" key="3">
    <source>
        <dbReference type="ARBA" id="ARBA00023082"/>
    </source>
</evidence>
<dbReference type="Proteomes" id="UP000317593">
    <property type="component" value="Unassembled WGS sequence"/>
</dbReference>
<dbReference type="CDD" id="cd06171">
    <property type="entry name" value="Sigma70_r4"/>
    <property type="match status" value="1"/>
</dbReference>
<evidence type="ECO:0000259" key="6">
    <source>
        <dbReference type="Pfam" id="PF08281"/>
    </source>
</evidence>
<name>A0A521DNW2_9BACT</name>
<dbReference type="Pfam" id="PF08281">
    <property type="entry name" value="Sigma70_r4_2"/>
    <property type="match status" value="1"/>
</dbReference>
<evidence type="ECO:0000256" key="1">
    <source>
        <dbReference type="ARBA" id="ARBA00010641"/>
    </source>
</evidence>
<dbReference type="InterPro" id="IPR013325">
    <property type="entry name" value="RNA_pol_sigma_r2"/>
</dbReference>
<protein>
    <submittedName>
        <fullName evidence="7">RNA polymerase sigma factor, sigma-70 family</fullName>
    </submittedName>
</protein>
<dbReference type="Pfam" id="PF04542">
    <property type="entry name" value="Sigma70_r2"/>
    <property type="match status" value="1"/>
</dbReference>
<dbReference type="InterPro" id="IPR039425">
    <property type="entry name" value="RNA_pol_sigma-70-like"/>
</dbReference>
<dbReference type="InterPro" id="IPR013324">
    <property type="entry name" value="RNA_pol_sigma_r3/r4-like"/>
</dbReference>
<dbReference type="AlphaFoldDB" id="A0A521DNW2"/>
<organism evidence="7 8">
    <name type="scientific">Fodinibius sediminis</name>
    <dbReference type="NCBI Taxonomy" id="1214077"/>
    <lineage>
        <taxon>Bacteria</taxon>
        <taxon>Pseudomonadati</taxon>
        <taxon>Balneolota</taxon>
        <taxon>Balneolia</taxon>
        <taxon>Balneolales</taxon>
        <taxon>Balneolaceae</taxon>
        <taxon>Fodinibius</taxon>
    </lineage>
</organism>
<dbReference type="InterPro" id="IPR036388">
    <property type="entry name" value="WH-like_DNA-bd_sf"/>
</dbReference>
<evidence type="ECO:0000256" key="2">
    <source>
        <dbReference type="ARBA" id="ARBA00023015"/>
    </source>
</evidence>
<dbReference type="PANTHER" id="PTHR43133">
    <property type="entry name" value="RNA POLYMERASE ECF-TYPE SIGMA FACTO"/>
    <property type="match status" value="1"/>
</dbReference>
<feature type="domain" description="RNA polymerase sigma-70 region 2" evidence="5">
    <location>
        <begin position="36"/>
        <end position="103"/>
    </location>
</feature>